<dbReference type="Gene3D" id="1.20.1250.20">
    <property type="entry name" value="MFS general substrate transporter like domains"/>
    <property type="match status" value="1"/>
</dbReference>
<evidence type="ECO:0000256" key="2">
    <source>
        <dbReference type="ARBA" id="ARBA00022692"/>
    </source>
</evidence>
<evidence type="ECO:0000256" key="3">
    <source>
        <dbReference type="ARBA" id="ARBA00022989"/>
    </source>
</evidence>
<sequence length="554" mass="62135">MEHHIDRSIIPGTVALVDVEHVVRTRHSGENTDIILVPTPSDDVDDPLNWSRRRKLLSTVFRYTIFCGFTSAVVYSVLVPLSDATGLSVSTLNEGTGYIFLLAGWGLLFWQPFALHYGKRPTYLISCLGTIAMTMWGPYCKSNGQWIARCILSGFFSAPIEALPEISVTDVYFTHERGTYMALYAFCLMGSNYFAPVMSGFIAAGQAWEWVFYYPSIFLGAVFLFLFFFMEETNYSRPTIGVAPIELSPGKCADPSDKEKATADSDSANKKAAEARAGSQAGRAECTSLRQERSYVKKSYWRKLALFNVDRRLPNTMHLRAWQSLYFLQWPVTFYAGFSYGSYLIWFTVLNGTASIILGSNPYNFSTSMVGLSYVACCLGVVAATIFTGLFSDWLTVRLARRNGGIMEAEHRLYPFLLCVFFVPASLILWGVGASHHVHWFGLIFAMWLLSFCSACGVTLSVNYMVDSYHKVSGQAITTMILIRNTMSFAISYGITPWIDNLKYEDCFISAAFIGMACSAFFLVMVKYGKTLRLRSREKYWDIVASNAAHGIHH</sequence>
<evidence type="ECO:0000256" key="1">
    <source>
        <dbReference type="ARBA" id="ARBA00004141"/>
    </source>
</evidence>
<dbReference type="PANTHER" id="PTHR23502:SF30">
    <property type="entry name" value="TRANSPORTER, PUTATIVE (AFU_ORTHOLOGUE AFUA_8G04702)-RELATED"/>
    <property type="match status" value="1"/>
</dbReference>
<reference evidence="6 7" key="1">
    <citation type="submission" date="2015-06" db="EMBL/GenBank/DDBJ databases">
        <title>Talaromyces atroroseus IBT 11181 draft genome.</title>
        <authorList>
            <person name="Rasmussen K.B."/>
            <person name="Rasmussen S."/>
            <person name="Petersen B."/>
            <person name="Sicheritz-Ponten T."/>
            <person name="Mortensen U.H."/>
            <person name="Thrane U."/>
        </authorList>
    </citation>
    <scope>NUCLEOTIDE SEQUENCE [LARGE SCALE GENOMIC DNA]</scope>
    <source>
        <strain evidence="6 7">IBT 11181</strain>
    </source>
</reference>
<feature type="transmembrane region" description="Helical" evidence="5">
    <location>
        <begin position="183"/>
        <end position="204"/>
    </location>
</feature>
<gene>
    <name evidence="6" type="ORF">UA08_03121</name>
</gene>
<evidence type="ECO:0008006" key="8">
    <source>
        <dbReference type="Google" id="ProtNLM"/>
    </source>
</evidence>
<evidence type="ECO:0000256" key="4">
    <source>
        <dbReference type="ARBA" id="ARBA00023136"/>
    </source>
</evidence>
<keyword evidence="2 5" id="KW-0812">Transmembrane</keyword>
<evidence type="ECO:0000256" key="5">
    <source>
        <dbReference type="SAM" id="Phobius"/>
    </source>
</evidence>
<dbReference type="InterPro" id="IPR011701">
    <property type="entry name" value="MFS"/>
</dbReference>
<organism evidence="6 7">
    <name type="scientific">Talaromyces atroroseus</name>
    <dbReference type="NCBI Taxonomy" id="1441469"/>
    <lineage>
        <taxon>Eukaryota</taxon>
        <taxon>Fungi</taxon>
        <taxon>Dikarya</taxon>
        <taxon>Ascomycota</taxon>
        <taxon>Pezizomycotina</taxon>
        <taxon>Eurotiomycetes</taxon>
        <taxon>Eurotiomycetidae</taxon>
        <taxon>Eurotiales</taxon>
        <taxon>Trichocomaceae</taxon>
        <taxon>Talaromyces</taxon>
        <taxon>Talaromyces sect. Trachyspermi</taxon>
    </lineage>
</organism>
<name>A0A225AHJ0_TALAT</name>
<dbReference type="GO" id="GO:0022857">
    <property type="term" value="F:transmembrane transporter activity"/>
    <property type="evidence" value="ECO:0007669"/>
    <property type="project" value="InterPro"/>
</dbReference>
<feature type="transmembrane region" description="Helical" evidence="5">
    <location>
        <begin position="60"/>
        <end position="78"/>
    </location>
</feature>
<feature type="transmembrane region" description="Helical" evidence="5">
    <location>
        <begin position="438"/>
        <end position="464"/>
    </location>
</feature>
<evidence type="ECO:0000313" key="7">
    <source>
        <dbReference type="Proteomes" id="UP000214365"/>
    </source>
</evidence>
<evidence type="ECO:0000313" key="6">
    <source>
        <dbReference type="EMBL" id="OKL60902.1"/>
    </source>
</evidence>
<dbReference type="OrthoDB" id="5215911at2759"/>
<feature type="transmembrane region" description="Helical" evidence="5">
    <location>
        <begin position="508"/>
        <end position="529"/>
    </location>
</feature>
<feature type="transmembrane region" description="Helical" evidence="5">
    <location>
        <begin position="476"/>
        <end position="496"/>
    </location>
</feature>
<dbReference type="Proteomes" id="UP000214365">
    <property type="component" value="Unassembled WGS sequence"/>
</dbReference>
<accession>A0A225AHJ0</accession>
<dbReference type="GO" id="GO:0005886">
    <property type="term" value="C:plasma membrane"/>
    <property type="evidence" value="ECO:0007669"/>
    <property type="project" value="TreeGrafter"/>
</dbReference>
<feature type="transmembrane region" description="Helical" evidence="5">
    <location>
        <begin position="413"/>
        <end position="432"/>
    </location>
</feature>
<dbReference type="STRING" id="1441469.A0A225AHJ0"/>
<protein>
    <recommendedName>
        <fullName evidence="8">Major facilitator superfamily (MFS) profile domain-containing protein</fullName>
    </recommendedName>
</protein>
<dbReference type="SUPFAM" id="SSF103473">
    <property type="entry name" value="MFS general substrate transporter"/>
    <property type="match status" value="1"/>
</dbReference>
<proteinExistence type="predicted"/>
<feature type="transmembrane region" description="Helical" evidence="5">
    <location>
        <begin position="325"/>
        <end position="349"/>
    </location>
</feature>
<dbReference type="PANTHER" id="PTHR23502">
    <property type="entry name" value="MAJOR FACILITATOR SUPERFAMILY"/>
    <property type="match status" value="1"/>
</dbReference>
<keyword evidence="4 5" id="KW-0472">Membrane</keyword>
<feature type="transmembrane region" description="Helical" evidence="5">
    <location>
        <begin position="210"/>
        <end position="230"/>
    </location>
</feature>
<dbReference type="EMBL" id="LFMY01000004">
    <property type="protein sequence ID" value="OKL60902.1"/>
    <property type="molecule type" value="Genomic_DNA"/>
</dbReference>
<dbReference type="Pfam" id="PF07690">
    <property type="entry name" value="MFS_1"/>
    <property type="match status" value="1"/>
</dbReference>
<keyword evidence="7" id="KW-1185">Reference proteome</keyword>
<comment type="subcellular location">
    <subcellularLocation>
        <location evidence="1">Membrane</location>
        <topology evidence="1">Multi-pass membrane protein</topology>
    </subcellularLocation>
</comment>
<comment type="caution">
    <text evidence="6">The sequence shown here is derived from an EMBL/GenBank/DDBJ whole genome shotgun (WGS) entry which is preliminary data.</text>
</comment>
<dbReference type="RefSeq" id="XP_020121023.1">
    <property type="nucleotide sequence ID" value="XM_020265876.1"/>
</dbReference>
<dbReference type="AlphaFoldDB" id="A0A225AHJ0"/>
<feature type="transmembrane region" description="Helical" evidence="5">
    <location>
        <begin position="98"/>
        <end position="115"/>
    </location>
</feature>
<feature type="transmembrane region" description="Helical" evidence="5">
    <location>
        <begin position="369"/>
        <end position="392"/>
    </location>
</feature>
<dbReference type="InterPro" id="IPR036259">
    <property type="entry name" value="MFS_trans_sf"/>
</dbReference>
<keyword evidence="3 5" id="KW-1133">Transmembrane helix</keyword>
<dbReference type="GeneID" id="31002876"/>